<sequence>MKNYREWRKTTEELINDGMAGSVDCGESSVREDFTAWCDLEEEITFEEMLKLEKAYEEVE</sequence>
<dbReference type="EMBL" id="CP028104">
    <property type="protein sequence ID" value="AVQ32661.1"/>
    <property type="molecule type" value="Genomic_DNA"/>
</dbReference>
<evidence type="ECO:0008006" key="3">
    <source>
        <dbReference type="Google" id="ProtNLM"/>
    </source>
</evidence>
<keyword evidence="2" id="KW-1185">Reference proteome</keyword>
<reference evidence="2" key="1">
    <citation type="journal article" date="2018" name="MSphere">
        <title>Fusobacterium Genomics Using MinION and Illumina Sequencing Enables Genome Completion and Correction.</title>
        <authorList>
            <person name="Todd S.M."/>
            <person name="Settlage R.E."/>
            <person name="Lahmers K.K."/>
            <person name="Slade D.J."/>
        </authorList>
    </citation>
    <scope>NUCLEOTIDE SEQUENCE [LARGE SCALE GENOMIC DNA]</scope>
    <source>
        <strain evidence="2">ATCC 27725</strain>
    </source>
</reference>
<evidence type="ECO:0000313" key="1">
    <source>
        <dbReference type="EMBL" id="AVQ32661.1"/>
    </source>
</evidence>
<accession>A0ABN5JMT2</accession>
<evidence type="ECO:0000313" key="2">
    <source>
        <dbReference type="Proteomes" id="UP000241238"/>
    </source>
</evidence>
<protein>
    <recommendedName>
        <fullName evidence="3">Toxin-antitoxin system, antitoxin component, ribbon-helix-helix domain protein</fullName>
    </recommendedName>
</protein>
<proteinExistence type="predicted"/>
<organism evidence="1 2">
    <name type="scientific">Fusobacterium varium ATCC 27725</name>
    <dbReference type="NCBI Taxonomy" id="469618"/>
    <lineage>
        <taxon>Bacteria</taxon>
        <taxon>Fusobacteriati</taxon>
        <taxon>Fusobacteriota</taxon>
        <taxon>Fusobacteriia</taxon>
        <taxon>Fusobacteriales</taxon>
        <taxon>Fusobacteriaceae</taxon>
        <taxon>Fusobacterium</taxon>
    </lineage>
</organism>
<geneLocation type="plasmid" evidence="2">
    <name>pfvar_27725</name>
</geneLocation>
<dbReference type="Proteomes" id="UP000241238">
    <property type="component" value="Plasmid pFvar_27725"/>
</dbReference>
<keyword evidence="1" id="KW-0614">Plasmid</keyword>
<gene>
    <name evidence="1" type="ORF">C4N18_15320</name>
</gene>
<name>A0ABN5JMT2_FUSVA</name>